<accession>A0ABU6ZPG1</accession>
<dbReference type="EMBL" id="JASCZI010272922">
    <property type="protein sequence ID" value="MED6223832.1"/>
    <property type="molecule type" value="Genomic_DNA"/>
</dbReference>
<reference evidence="1 2" key="1">
    <citation type="journal article" date="2023" name="Plants (Basel)">
        <title>Bridging the Gap: Combining Genomics and Transcriptomics Approaches to Understand Stylosanthes scabra, an Orphan Legume from the Brazilian Caatinga.</title>
        <authorList>
            <person name="Ferreira-Neto J.R.C."/>
            <person name="da Silva M.D."/>
            <person name="Binneck E."/>
            <person name="de Melo N.F."/>
            <person name="da Silva R.H."/>
            <person name="de Melo A.L.T.M."/>
            <person name="Pandolfi V."/>
            <person name="Bustamante F.O."/>
            <person name="Brasileiro-Vidal A.C."/>
            <person name="Benko-Iseppon A.M."/>
        </authorList>
    </citation>
    <scope>NUCLEOTIDE SEQUENCE [LARGE SCALE GENOMIC DNA]</scope>
    <source>
        <tissue evidence="1">Leaves</tissue>
    </source>
</reference>
<organism evidence="1 2">
    <name type="scientific">Stylosanthes scabra</name>
    <dbReference type="NCBI Taxonomy" id="79078"/>
    <lineage>
        <taxon>Eukaryota</taxon>
        <taxon>Viridiplantae</taxon>
        <taxon>Streptophyta</taxon>
        <taxon>Embryophyta</taxon>
        <taxon>Tracheophyta</taxon>
        <taxon>Spermatophyta</taxon>
        <taxon>Magnoliopsida</taxon>
        <taxon>eudicotyledons</taxon>
        <taxon>Gunneridae</taxon>
        <taxon>Pentapetalae</taxon>
        <taxon>rosids</taxon>
        <taxon>fabids</taxon>
        <taxon>Fabales</taxon>
        <taxon>Fabaceae</taxon>
        <taxon>Papilionoideae</taxon>
        <taxon>50 kb inversion clade</taxon>
        <taxon>dalbergioids sensu lato</taxon>
        <taxon>Dalbergieae</taxon>
        <taxon>Pterocarpus clade</taxon>
        <taxon>Stylosanthes</taxon>
    </lineage>
</organism>
<protein>
    <submittedName>
        <fullName evidence="1">Uncharacterized protein</fullName>
    </submittedName>
</protein>
<gene>
    <name evidence="1" type="ORF">PIB30_077923</name>
</gene>
<evidence type="ECO:0000313" key="1">
    <source>
        <dbReference type="EMBL" id="MED6223832.1"/>
    </source>
</evidence>
<feature type="non-terminal residue" evidence="1">
    <location>
        <position position="107"/>
    </location>
</feature>
<name>A0ABU6ZPG1_9FABA</name>
<proteinExistence type="predicted"/>
<dbReference type="Proteomes" id="UP001341840">
    <property type="component" value="Unassembled WGS sequence"/>
</dbReference>
<sequence>MQSPMEAFVRARRAISVNKPSRRSLLLLIYSTQHSQFSFLCSIYVVVLEGEEAEAKKADWIARNKSENNVSTNSVNRFYVHDMTSHLTCDGGGVEAEMRNEGDLVGK</sequence>
<keyword evidence="2" id="KW-1185">Reference proteome</keyword>
<evidence type="ECO:0000313" key="2">
    <source>
        <dbReference type="Proteomes" id="UP001341840"/>
    </source>
</evidence>
<comment type="caution">
    <text evidence="1">The sequence shown here is derived from an EMBL/GenBank/DDBJ whole genome shotgun (WGS) entry which is preliminary data.</text>
</comment>